<evidence type="ECO:0000256" key="1">
    <source>
        <dbReference type="SAM" id="MobiDB-lite"/>
    </source>
</evidence>
<name>A0AAD5QJR8_PARTN</name>
<reference evidence="2" key="1">
    <citation type="submission" date="2021-06" db="EMBL/GenBank/DDBJ databases">
        <title>Parelaphostrongylus tenuis whole genome reference sequence.</title>
        <authorList>
            <person name="Garwood T.J."/>
            <person name="Larsen P.A."/>
            <person name="Fountain-Jones N.M."/>
            <person name="Garbe J.R."/>
            <person name="Macchietto M.G."/>
            <person name="Kania S.A."/>
            <person name="Gerhold R.W."/>
            <person name="Richards J.E."/>
            <person name="Wolf T.M."/>
        </authorList>
    </citation>
    <scope>NUCLEOTIDE SEQUENCE</scope>
    <source>
        <strain evidence="2">MNPRO001-30</strain>
        <tissue evidence="2">Meninges</tissue>
    </source>
</reference>
<protein>
    <submittedName>
        <fullName evidence="2">Uncharacterized protein</fullName>
    </submittedName>
</protein>
<gene>
    <name evidence="2" type="ORF">KIN20_007083</name>
</gene>
<evidence type="ECO:0000313" key="2">
    <source>
        <dbReference type="EMBL" id="KAJ1351130.1"/>
    </source>
</evidence>
<feature type="region of interest" description="Disordered" evidence="1">
    <location>
        <begin position="58"/>
        <end position="100"/>
    </location>
</feature>
<evidence type="ECO:0000313" key="3">
    <source>
        <dbReference type="Proteomes" id="UP001196413"/>
    </source>
</evidence>
<keyword evidence="3" id="KW-1185">Reference proteome</keyword>
<organism evidence="2 3">
    <name type="scientific">Parelaphostrongylus tenuis</name>
    <name type="common">Meningeal worm</name>
    <dbReference type="NCBI Taxonomy" id="148309"/>
    <lineage>
        <taxon>Eukaryota</taxon>
        <taxon>Metazoa</taxon>
        <taxon>Ecdysozoa</taxon>
        <taxon>Nematoda</taxon>
        <taxon>Chromadorea</taxon>
        <taxon>Rhabditida</taxon>
        <taxon>Rhabditina</taxon>
        <taxon>Rhabditomorpha</taxon>
        <taxon>Strongyloidea</taxon>
        <taxon>Metastrongylidae</taxon>
        <taxon>Parelaphostrongylus</taxon>
    </lineage>
</organism>
<proteinExistence type="predicted"/>
<comment type="caution">
    <text evidence="2">The sequence shown here is derived from an EMBL/GenBank/DDBJ whole genome shotgun (WGS) entry which is preliminary data.</text>
</comment>
<sequence>MDIVVVVSSILAEDAGNAHNGKRSFVSLNSEAETGPTEKASKTTFADLGISSDDIEDVIEDSVPSPPAHLTPGDEYVPEKPSPTSDEHVELTYQQSVEIS</sequence>
<accession>A0AAD5QJR8</accession>
<dbReference type="EMBL" id="JAHQIW010001011">
    <property type="protein sequence ID" value="KAJ1351130.1"/>
    <property type="molecule type" value="Genomic_DNA"/>
</dbReference>
<dbReference type="AlphaFoldDB" id="A0AAD5QJR8"/>
<dbReference type="Proteomes" id="UP001196413">
    <property type="component" value="Unassembled WGS sequence"/>
</dbReference>